<dbReference type="Proteomes" id="UP001152747">
    <property type="component" value="Unassembled WGS sequence"/>
</dbReference>
<sequence>MAPQLENVWSIRRSEAESGLDSPIRIQFCNIGDAEMEIHVDMIPTWISIGNSIGTPTGKSLCLEKSSKHGPDPHVGPQETAALAVPTFLPFFGSCRRAKFQQLQEQLQEKFEKFWIQCLKVRQDDYVARTNFASIKYSDRR</sequence>
<dbReference type="AlphaFoldDB" id="A0A9P1J1I9"/>
<gene>
    <name evidence="1" type="ORF">CAMP_LOCUS15950</name>
</gene>
<protein>
    <submittedName>
        <fullName evidence="1">Uncharacterized protein</fullName>
    </submittedName>
</protein>
<organism evidence="1 2">
    <name type="scientific">Caenorhabditis angaria</name>
    <dbReference type="NCBI Taxonomy" id="860376"/>
    <lineage>
        <taxon>Eukaryota</taxon>
        <taxon>Metazoa</taxon>
        <taxon>Ecdysozoa</taxon>
        <taxon>Nematoda</taxon>
        <taxon>Chromadorea</taxon>
        <taxon>Rhabditida</taxon>
        <taxon>Rhabditina</taxon>
        <taxon>Rhabditomorpha</taxon>
        <taxon>Rhabditoidea</taxon>
        <taxon>Rhabditidae</taxon>
        <taxon>Peloderinae</taxon>
        <taxon>Caenorhabditis</taxon>
    </lineage>
</organism>
<reference evidence="1" key="1">
    <citation type="submission" date="2022-11" db="EMBL/GenBank/DDBJ databases">
        <authorList>
            <person name="Kikuchi T."/>
        </authorList>
    </citation>
    <scope>NUCLEOTIDE SEQUENCE</scope>
    <source>
        <strain evidence="1">PS1010</strain>
    </source>
</reference>
<comment type="caution">
    <text evidence="1">The sequence shown here is derived from an EMBL/GenBank/DDBJ whole genome shotgun (WGS) entry which is preliminary data.</text>
</comment>
<evidence type="ECO:0000313" key="2">
    <source>
        <dbReference type="Proteomes" id="UP001152747"/>
    </source>
</evidence>
<evidence type="ECO:0000313" key="1">
    <source>
        <dbReference type="EMBL" id="CAI5453313.1"/>
    </source>
</evidence>
<proteinExistence type="predicted"/>
<dbReference type="EMBL" id="CANHGI010000005">
    <property type="protein sequence ID" value="CAI5453313.1"/>
    <property type="molecule type" value="Genomic_DNA"/>
</dbReference>
<name>A0A9P1J1I9_9PELO</name>
<accession>A0A9P1J1I9</accession>
<keyword evidence="2" id="KW-1185">Reference proteome</keyword>